<gene>
    <name evidence="2" type="ORF">EJ08DRAFT_316037</name>
</gene>
<reference evidence="2" key="1">
    <citation type="journal article" date="2020" name="Stud. Mycol.">
        <title>101 Dothideomycetes genomes: a test case for predicting lifestyles and emergence of pathogens.</title>
        <authorList>
            <person name="Haridas S."/>
            <person name="Albert R."/>
            <person name="Binder M."/>
            <person name="Bloem J."/>
            <person name="Labutti K."/>
            <person name="Salamov A."/>
            <person name="Andreopoulos B."/>
            <person name="Baker S."/>
            <person name="Barry K."/>
            <person name="Bills G."/>
            <person name="Bluhm B."/>
            <person name="Cannon C."/>
            <person name="Castanera R."/>
            <person name="Culley D."/>
            <person name="Daum C."/>
            <person name="Ezra D."/>
            <person name="Gonzalez J."/>
            <person name="Henrissat B."/>
            <person name="Kuo A."/>
            <person name="Liang C."/>
            <person name="Lipzen A."/>
            <person name="Lutzoni F."/>
            <person name="Magnuson J."/>
            <person name="Mondo S."/>
            <person name="Nolan M."/>
            <person name="Ohm R."/>
            <person name="Pangilinan J."/>
            <person name="Park H.-J."/>
            <person name="Ramirez L."/>
            <person name="Alfaro M."/>
            <person name="Sun H."/>
            <person name="Tritt A."/>
            <person name="Yoshinaga Y."/>
            <person name="Zwiers L.-H."/>
            <person name="Turgeon B."/>
            <person name="Goodwin S."/>
            <person name="Spatafora J."/>
            <person name="Crous P."/>
            <person name="Grigoriev I."/>
        </authorList>
    </citation>
    <scope>NUCLEOTIDE SEQUENCE</scope>
    <source>
        <strain evidence="2">CBS 130266</strain>
    </source>
</reference>
<sequence length="122" mass="13081">MCFFADFYHSPISPTPANIPIFFTFSALALVTPFILNALFLHHEFRIGFSTGGNTGDFAFALACFFLALICSALLRSALPPQPFSGSRNVFSMGFLCIILGVTTFRCPLFVMGRGGGGGGIL</sequence>
<dbReference type="Proteomes" id="UP000800235">
    <property type="component" value="Unassembled WGS sequence"/>
</dbReference>
<feature type="transmembrane region" description="Helical" evidence="1">
    <location>
        <begin position="20"/>
        <end position="40"/>
    </location>
</feature>
<feature type="transmembrane region" description="Helical" evidence="1">
    <location>
        <begin position="91"/>
        <end position="112"/>
    </location>
</feature>
<keyword evidence="1" id="KW-0472">Membrane</keyword>
<name>A0A9P4TWM0_9PEZI</name>
<keyword evidence="1" id="KW-1133">Transmembrane helix</keyword>
<protein>
    <submittedName>
        <fullName evidence="2">Uncharacterized protein</fullName>
    </submittedName>
</protein>
<evidence type="ECO:0000313" key="2">
    <source>
        <dbReference type="EMBL" id="KAF2428705.1"/>
    </source>
</evidence>
<feature type="transmembrane region" description="Helical" evidence="1">
    <location>
        <begin position="60"/>
        <end position="79"/>
    </location>
</feature>
<organism evidence="2 3">
    <name type="scientific">Tothia fuscella</name>
    <dbReference type="NCBI Taxonomy" id="1048955"/>
    <lineage>
        <taxon>Eukaryota</taxon>
        <taxon>Fungi</taxon>
        <taxon>Dikarya</taxon>
        <taxon>Ascomycota</taxon>
        <taxon>Pezizomycotina</taxon>
        <taxon>Dothideomycetes</taxon>
        <taxon>Pleosporomycetidae</taxon>
        <taxon>Venturiales</taxon>
        <taxon>Cylindrosympodiaceae</taxon>
        <taxon>Tothia</taxon>
    </lineage>
</organism>
<keyword evidence="1" id="KW-0812">Transmembrane</keyword>
<accession>A0A9P4TWM0</accession>
<comment type="caution">
    <text evidence="2">The sequence shown here is derived from an EMBL/GenBank/DDBJ whole genome shotgun (WGS) entry which is preliminary data.</text>
</comment>
<dbReference type="AlphaFoldDB" id="A0A9P4TWM0"/>
<evidence type="ECO:0000313" key="3">
    <source>
        <dbReference type="Proteomes" id="UP000800235"/>
    </source>
</evidence>
<dbReference type="EMBL" id="MU007053">
    <property type="protein sequence ID" value="KAF2428705.1"/>
    <property type="molecule type" value="Genomic_DNA"/>
</dbReference>
<evidence type="ECO:0000256" key="1">
    <source>
        <dbReference type="SAM" id="Phobius"/>
    </source>
</evidence>
<proteinExistence type="predicted"/>
<keyword evidence="3" id="KW-1185">Reference proteome</keyword>